<dbReference type="AlphaFoldDB" id="A0A1B7MUQ9"/>
<organism evidence="2 3">
    <name type="scientific">Rhizopogon vinicolor AM-OR11-026</name>
    <dbReference type="NCBI Taxonomy" id="1314800"/>
    <lineage>
        <taxon>Eukaryota</taxon>
        <taxon>Fungi</taxon>
        <taxon>Dikarya</taxon>
        <taxon>Basidiomycota</taxon>
        <taxon>Agaricomycotina</taxon>
        <taxon>Agaricomycetes</taxon>
        <taxon>Agaricomycetidae</taxon>
        <taxon>Boletales</taxon>
        <taxon>Suillineae</taxon>
        <taxon>Rhizopogonaceae</taxon>
        <taxon>Rhizopogon</taxon>
    </lineage>
</organism>
<dbReference type="EMBL" id="KV448423">
    <property type="protein sequence ID" value="OAX36354.1"/>
    <property type="molecule type" value="Genomic_DNA"/>
</dbReference>
<protein>
    <submittedName>
        <fullName evidence="2">Uncharacterized protein</fullName>
    </submittedName>
</protein>
<name>A0A1B7MUQ9_9AGAM</name>
<sequence>MTRDELADVLPPSSSIDHVNNQLQSNRSLSMADKRDECYTTLGPFKIILKFDNDTVISQRLQSLHRSYLFDGVIWMPPFLANVLLQRYPKIFHSLDAVHLNQRQFDSQPDNADATGKPDDGVE</sequence>
<feature type="region of interest" description="Disordered" evidence="1">
    <location>
        <begin position="103"/>
        <end position="123"/>
    </location>
</feature>
<evidence type="ECO:0000313" key="3">
    <source>
        <dbReference type="Proteomes" id="UP000092154"/>
    </source>
</evidence>
<dbReference type="Proteomes" id="UP000092154">
    <property type="component" value="Unassembled WGS sequence"/>
</dbReference>
<evidence type="ECO:0000313" key="2">
    <source>
        <dbReference type="EMBL" id="OAX36354.1"/>
    </source>
</evidence>
<evidence type="ECO:0000256" key="1">
    <source>
        <dbReference type="SAM" id="MobiDB-lite"/>
    </source>
</evidence>
<gene>
    <name evidence="2" type="ORF">K503DRAFT_858051</name>
</gene>
<keyword evidence="3" id="KW-1185">Reference proteome</keyword>
<accession>A0A1B7MUQ9</accession>
<reference evidence="2 3" key="1">
    <citation type="submission" date="2016-06" db="EMBL/GenBank/DDBJ databases">
        <title>Comparative genomics of the ectomycorrhizal sister species Rhizopogon vinicolor and Rhizopogon vesiculosus (Basidiomycota: Boletales) reveals a divergence of the mating type B locus.</title>
        <authorList>
            <consortium name="DOE Joint Genome Institute"/>
            <person name="Mujic A.B."/>
            <person name="Kuo A."/>
            <person name="Tritt A."/>
            <person name="Lipzen A."/>
            <person name="Chen C."/>
            <person name="Johnson J."/>
            <person name="Sharma A."/>
            <person name="Barry K."/>
            <person name="Grigoriev I.V."/>
            <person name="Spatafora J.W."/>
        </authorList>
    </citation>
    <scope>NUCLEOTIDE SEQUENCE [LARGE SCALE GENOMIC DNA]</scope>
    <source>
        <strain evidence="2 3">AM-OR11-026</strain>
    </source>
</reference>
<dbReference type="InParanoid" id="A0A1B7MUQ9"/>
<proteinExistence type="predicted"/>